<evidence type="ECO:0000256" key="7">
    <source>
        <dbReference type="PROSITE-ProRule" id="PRU00267"/>
    </source>
</evidence>
<dbReference type="InterPro" id="IPR009071">
    <property type="entry name" value="HMG_box_dom"/>
</dbReference>
<feature type="region of interest" description="Disordered" evidence="8">
    <location>
        <begin position="1143"/>
        <end position="1202"/>
    </location>
</feature>
<keyword evidence="3" id="KW-0805">Transcription regulation</keyword>
<feature type="compositionally biased region" description="Polar residues" evidence="8">
    <location>
        <begin position="888"/>
        <end position="905"/>
    </location>
</feature>
<dbReference type="Gene3D" id="1.10.30.10">
    <property type="entry name" value="High mobility group box domain"/>
    <property type="match status" value="1"/>
</dbReference>
<feature type="compositionally biased region" description="Polar residues" evidence="8">
    <location>
        <begin position="90"/>
        <end position="108"/>
    </location>
</feature>
<evidence type="ECO:0000256" key="8">
    <source>
        <dbReference type="SAM" id="MobiDB-lite"/>
    </source>
</evidence>
<feature type="region of interest" description="Disordered" evidence="8">
    <location>
        <begin position="1698"/>
        <end position="1719"/>
    </location>
</feature>
<dbReference type="Pfam" id="PF16090">
    <property type="entry name" value="DUF4819"/>
    <property type="match status" value="1"/>
</dbReference>
<dbReference type="Pfam" id="PF00505">
    <property type="entry name" value="HMG_box"/>
    <property type="match status" value="1"/>
</dbReference>
<dbReference type="EMBL" id="UFQT01000027">
    <property type="protein sequence ID" value="SSX18155.1"/>
    <property type="molecule type" value="Genomic_DNA"/>
</dbReference>
<feature type="region of interest" description="Disordered" evidence="8">
    <location>
        <begin position="1554"/>
        <end position="1573"/>
    </location>
</feature>
<keyword evidence="5" id="KW-0804">Transcription</keyword>
<feature type="compositionally biased region" description="Low complexity" evidence="8">
    <location>
        <begin position="1188"/>
        <end position="1200"/>
    </location>
</feature>
<proteinExistence type="predicted"/>
<name>A0A336JZ94_CULSO</name>
<feature type="compositionally biased region" description="Basic and acidic residues" evidence="8">
    <location>
        <begin position="1068"/>
        <end position="1086"/>
    </location>
</feature>
<keyword evidence="2" id="KW-0597">Phosphoprotein</keyword>
<organism evidence="10">
    <name type="scientific">Culicoides sonorensis</name>
    <name type="common">Biting midge</name>
    <dbReference type="NCBI Taxonomy" id="179676"/>
    <lineage>
        <taxon>Eukaryota</taxon>
        <taxon>Metazoa</taxon>
        <taxon>Ecdysozoa</taxon>
        <taxon>Arthropoda</taxon>
        <taxon>Hexapoda</taxon>
        <taxon>Insecta</taxon>
        <taxon>Pterygota</taxon>
        <taxon>Neoptera</taxon>
        <taxon>Endopterygota</taxon>
        <taxon>Diptera</taxon>
        <taxon>Nematocera</taxon>
        <taxon>Chironomoidea</taxon>
        <taxon>Ceratopogonidae</taxon>
        <taxon>Ceratopogoninae</taxon>
        <taxon>Culicoides</taxon>
        <taxon>Monoculicoides</taxon>
    </lineage>
</organism>
<evidence type="ECO:0000256" key="4">
    <source>
        <dbReference type="ARBA" id="ARBA00023125"/>
    </source>
</evidence>
<feature type="region of interest" description="Disordered" evidence="8">
    <location>
        <begin position="499"/>
        <end position="573"/>
    </location>
</feature>
<sequence>MHVSTQSSNVSYPLSIVTSTIDNSYVSKINDEQQQNHMKYELKNEKQENIGGESVKASPQFSDTNQSAQRLIHPKKRKFDVTEFEDNKKGQSLTPTGIKNGSSLVPPSTTCSFQNRPGESTSAIVTFISGMVQPSLITNNNNFTNAQQFKNVIIPFDKKLFKIHNQATLTPINTNSIQLGPNISYQAIENIMPATTNSNVQKVNEEDVIDLSEWCDHRILAKRNDYYACGVIRSCDGKSKIQVEFDPPDGGVQVYQNVFNAGRFDIVSDASPSISDIKIGLKVCVRTLLPKNQSHVFVEGTIKNIDSLTKQIEVHLNRNPCDTKLVKRADIRLLRPPWWDELSDYQTNVSSSCTPKKEETTSFHANRYSNDVNPSNKIHEQSTIVYSRIQNEKNIHNRSVIEESSYSIPQRFEPHSVPLQLHQVLPTLQTSDNYYRTAATSPFQNSQNVENLTSSNNRCSSLISKNNLIQQSDIQIQGLPILPMCSPSTTDEVQRRYNEEYESDDELRRGDITFSVDGGSSKRSSIQSRGSTSSLLEHGSLTPRSQPATPRSQATTPHRFKKGDVVSTPSGIRKKFNGKQWRRLCSNETCSKESQRRGYCSRHLSQKGNALRSSTGAPSHFSSRSSSKTQNDEDTSRDSETSPNYRVTGRFDQEETDVANMLVSLSSSRSATPAFSSPTAHGTSPINVGQSPLTVGNRQNVFMPIGGSPAQSDSNTYKSSVSPISYGSTNHQQVIRPELVRPLQHLAPPVCQQQALPVQVLGNTTSVIRISPASSNPHQIVRPVIVDPTHLIPVLPTGTLDHQNKTMTKNGISTGSVYQWHTLLPIINAPNTPSIGSKQIVFATSPKFNSNTCSSNINDQKQSSSIETGENEDDQGDDDVFETEPVKYSSSTGSNRLNEGQTNSIDENKSTDLIAQNKRRTQSCSALQAFKDSQNSLSKNPRIRRPMNAFMIFSKRHRALVHQQHPNQDNRTVSKILGEWWYALKSEEKIKYHELASEVKEAHFKAHPEWKWCSKDRRKSSSSTKDSHGRMDSFDGGDSFDEKSPNTLNDTNTSGIDIIPLTIPHYNMTEDRRSNPDGEREDEHIDVITTEENSHCVESIQSNKHVSEEGQQSDEEEIMITQESAPSSGQTVEIDLKCAEKVTDSDLDETEEYRTSVKHRLQNEDSKKGNSNKDVNESVSKQKLVSASQNNEQNSKSSQNMYPYNCPKTPFVSAFHPTGGAFKMMPQSPKIATQIKQQNNLEHGSTPSINSNSSAFNFPSPHPIDMSQCPLQKDHTLSENNYLSSHNKATAVSVPSLVTTNQILSGKKSIMLAVNNSNPQSLAFAVPIEDTYFNARPKLFSTGNLQTSDSLNSFTFKGTDSSSIKGSSVQYVKVPNLVLSTQGLHTPSFNTNMLNVQVKQESPESPCSKLMQNKHSEEILQNAAENIEKPKNSFDNIQSNDKISEKVKKQEDEKPDSEKKAFVLAPTPAQLGKAPLQRRQNIGNIQLISKDSVSPTNIYGVDESNTKASIEDLQSQTSPTLKKQNLKKPKTDQIDKVLKTVDFEKKFQTLPQFKPQDCQSPSAISVPSSPRVFTQSYRKKQQIGQKTEDVFDSDTPSLVSATTPSSSFVTGNHFFGPEFSVEQLKSMAAETNMAENTEKSPKTPKTPSQKSADATEKGHRKVLEQRRQLVLQLFKDHGYFPTTQATNTFQCNAHQGITPQSAGPFTPNVIDAPGSSTDL</sequence>
<reference evidence="11" key="2">
    <citation type="submission" date="2018-07" db="EMBL/GenBank/DDBJ databases">
        <authorList>
            <person name="Quirk P.G."/>
            <person name="Krulwich T.A."/>
        </authorList>
    </citation>
    <scope>NUCLEOTIDE SEQUENCE</scope>
</reference>
<evidence type="ECO:0000313" key="11">
    <source>
        <dbReference type="EMBL" id="SSX18155.1"/>
    </source>
</evidence>
<dbReference type="InterPro" id="IPR058607">
    <property type="entry name" value="HMG-box_Cic-like"/>
</dbReference>
<keyword evidence="6 7" id="KW-0539">Nucleus</keyword>
<keyword evidence="1" id="KW-0678">Repressor</keyword>
<dbReference type="SMART" id="SM00398">
    <property type="entry name" value="HMG"/>
    <property type="match status" value="1"/>
</dbReference>
<dbReference type="SUPFAM" id="SSF47095">
    <property type="entry name" value="HMG-box"/>
    <property type="match status" value="1"/>
</dbReference>
<dbReference type="GO" id="GO:0000981">
    <property type="term" value="F:DNA-binding transcription factor activity, RNA polymerase II-specific"/>
    <property type="evidence" value="ECO:0007669"/>
    <property type="project" value="TreeGrafter"/>
</dbReference>
<evidence type="ECO:0000259" key="9">
    <source>
        <dbReference type="PROSITE" id="PS50118"/>
    </source>
</evidence>
<dbReference type="GO" id="GO:0005634">
    <property type="term" value="C:nucleus"/>
    <property type="evidence" value="ECO:0007669"/>
    <property type="project" value="UniProtKB-UniRule"/>
</dbReference>
<feature type="compositionally biased region" description="Polar residues" evidence="8">
    <location>
        <begin position="851"/>
        <end position="868"/>
    </location>
</feature>
<feature type="domain" description="HMG box" evidence="9">
    <location>
        <begin position="943"/>
        <end position="1011"/>
    </location>
</feature>
<dbReference type="InterPro" id="IPR052412">
    <property type="entry name" value="CC-Dev_Transcription_Reg"/>
</dbReference>
<feature type="compositionally biased region" description="Basic and acidic residues" evidence="8">
    <location>
        <begin position="1653"/>
        <end position="1662"/>
    </location>
</feature>
<dbReference type="CDD" id="cd21990">
    <property type="entry name" value="HMG-box_CIC-like"/>
    <property type="match status" value="1"/>
</dbReference>
<keyword evidence="4 7" id="KW-0238">DNA-binding</keyword>
<dbReference type="GO" id="GO:0000977">
    <property type="term" value="F:RNA polymerase II transcription regulatory region sequence-specific DNA binding"/>
    <property type="evidence" value="ECO:0007669"/>
    <property type="project" value="TreeGrafter"/>
</dbReference>
<feature type="region of interest" description="Disordered" evidence="8">
    <location>
        <begin position="86"/>
        <end position="108"/>
    </location>
</feature>
<dbReference type="PANTHER" id="PTHR13059:SF13">
    <property type="entry name" value="PROTEIN CAPICUA HOMOLOG"/>
    <property type="match status" value="1"/>
</dbReference>
<evidence type="ECO:0000256" key="1">
    <source>
        <dbReference type="ARBA" id="ARBA00022491"/>
    </source>
</evidence>
<protein>
    <submittedName>
        <fullName evidence="10">CSON007384 protein</fullName>
    </submittedName>
</protein>
<feature type="compositionally biased region" description="Polar residues" evidence="8">
    <location>
        <begin position="1045"/>
        <end position="1055"/>
    </location>
</feature>
<evidence type="ECO:0000313" key="10">
    <source>
        <dbReference type="EMBL" id="SSW97769.1"/>
    </source>
</evidence>
<evidence type="ECO:0000256" key="2">
    <source>
        <dbReference type="ARBA" id="ARBA00022553"/>
    </source>
</evidence>
<evidence type="ECO:0000256" key="6">
    <source>
        <dbReference type="ARBA" id="ARBA00023242"/>
    </source>
</evidence>
<evidence type="ECO:0000256" key="3">
    <source>
        <dbReference type="ARBA" id="ARBA00023015"/>
    </source>
</evidence>
<evidence type="ECO:0000256" key="5">
    <source>
        <dbReference type="ARBA" id="ARBA00023163"/>
    </source>
</evidence>
<feature type="compositionally biased region" description="Polar residues" evidence="8">
    <location>
        <begin position="542"/>
        <end position="556"/>
    </location>
</feature>
<feature type="region of interest" description="Disordered" evidence="8">
    <location>
        <begin position="1015"/>
        <end position="1116"/>
    </location>
</feature>
<feature type="compositionally biased region" description="Basic and acidic residues" evidence="8">
    <location>
        <begin position="630"/>
        <end position="640"/>
    </location>
</feature>
<dbReference type="PANTHER" id="PTHR13059">
    <property type="entry name" value="HMG-BOX TRANSCRIPTION FACTOR BBX"/>
    <property type="match status" value="1"/>
</dbReference>
<feature type="region of interest" description="Disordered" evidence="8">
    <location>
        <begin position="851"/>
        <end position="910"/>
    </location>
</feature>
<dbReference type="PROSITE" id="PS50118">
    <property type="entry name" value="HMG_BOX_2"/>
    <property type="match status" value="1"/>
</dbReference>
<dbReference type="Pfam" id="PF25981">
    <property type="entry name" value="HTH_Cic_C"/>
    <property type="match status" value="1"/>
</dbReference>
<dbReference type="VEuPathDB" id="VectorBase:CSON007384"/>
<dbReference type="EMBL" id="UFQS01000027">
    <property type="protein sequence ID" value="SSW97769.1"/>
    <property type="molecule type" value="Genomic_DNA"/>
</dbReference>
<feature type="compositionally biased region" description="Low complexity" evidence="8">
    <location>
        <begin position="518"/>
        <end position="534"/>
    </location>
</feature>
<feature type="compositionally biased region" description="Polar residues" evidence="8">
    <location>
        <begin position="1177"/>
        <end position="1187"/>
    </location>
</feature>
<dbReference type="FunFam" id="1.10.30.10:FF:000010">
    <property type="entry name" value="Capicua transcriptional repressor b"/>
    <property type="match status" value="1"/>
</dbReference>
<feature type="region of interest" description="Disordered" evidence="8">
    <location>
        <begin position="1631"/>
        <end position="1662"/>
    </location>
</feature>
<accession>A0A336JZ94</accession>
<reference evidence="10" key="1">
    <citation type="submission" date="2018-04" db="EMBL/GenBank/DDBJ databases">
        <authorList>
            <person name="Go L.Y."/>
            <person name="Mitchell J.A."/>
        </authorList>
    </citation>
    <scope>NUCLEOTIDE SEQUENCE</scope>
    <source>
        <tissue evidence="10">Whole organism</tissue>
    </source>
</reference>
<feature type="compositionally biased region" description="Polar residues" evidence="8">
    <location>
        <begin position="606"/>
        <end position="629"/>
    </location>
</feature>
<feature type="compositionally biased region" description="Acidic residues" evidence="8">
    <location>
        <begin position="869"/>
        <end position="882"/>
    </location>
</feature>
<dbReference type="InterPro" id="IPR058606">
    <property type="entry name" value="HTH_Cic_C"/>
</dbReference>
<feature type="compositionally biased region" description="Polar residues" evidence="8">
    <location>
        <begin position="1557"/>
        <end position="1573"/>
    </location>
</feature>
<feature type="DNA-binding region" description="HMG box" evidence="7">
    <location>
        <begin position="943"/>
        <end position="1011"/>
    </location>
</feature>
<feature type="region of interest" description="Disordered" evidence="8">
    <location>
        <begin position="595"/>
        <end position="654"/>
    </location>
</feature>
<gene>
    <name evidence="10" type="primary">CSON007384</name>
</gene>
<dbReference type="InterPro" id="IPR032147">
    <property type="entry name" value="Cic_dom"/>
</dbReference>
<dbReference type="InterPro" id="IPR036910">
    <property type="entry name" value="HMG_box_dom_sf"/>
</dbReference>